<feature type="compositionally biased region" description="Acidic residues" evidence="1">
    <location>
        <begin position="58"/>
        <end position="71"/>
    </location>
</feature>
<feature type="compositionally biased region" description="Low complexity" evidence="1">
    <location>
        <begin position="44"/>
        <end position="55"/>
    </location>
</feature>
<evidence type="ECO:0000313" key="2">
    <source>
        <dbReference type="EMBL" id="GAA0175619.1"/>
    </source>
</evidence>
<reference evidence="2 3" key="1">
    <citation type="submission" date="2024-01" db="EMBL/GenBank/DDBJ databases">
        <title>The complete chloroplast genome sequence of Lithospermum erythrorhizon: insights into the phylogenetic relationship among Boraginaceae species and the maternal lineages of purple gromwells.</title>
        <authorList>
            <person name="Okada T."/>
            <person name="Watanabe K."/>
        </authorList>
    </citation>
    <scope>NUCLEOTIDE SEQUENCE [LARGE SCALE GENOMIC DNA]</scope>
</reference>
<evidence type="ECO:0000256" key="1">
    <source>
        <dbReference type="SAM" id="MobiDB-lite"/>
    </source>
</evidence>
<dbReference type="Proteomes" id="UP001454036">
    <property type="component" value="Unassembled WGS sequence"/>
</dbReference>
<gene>
    <name evidence="2" type="ORF">LIER_41947</name>
</gene>
<protein>
    <submittedName>
        <fullName evidence="2">Uncharacterized protein</fullName>
    </submittedName>
</protein>
<proteinExistence type="predicted"/>
<comment type="caution">
    <text evidence="2">The sequence shown here is derived from an EMBL/GenBank/DDBJ whole genome shotgun (WGS) entry which is preliminary data.</text>
</comment>
<dbReference type="EMBL" id="BAABME010027463">
    <property type="protein sequence ID" value="GAA0175619.1"/>
    <property type="molecule type" value="Genomic_DNA"/>
</dbReference>
<organism evidence="2 3">
    <name type="scientific">Lithospermum erythrorhizon</name>
    <name type="common">Purple gromwell</name>
    <name type="synonym">Lithospermum officinale var. erythrorhizon</name>
    <dbReference type="NCBI Taxonomy" id="34254"/>
    <lineage>
        <taxon>Eukaryota</taxon>
        <taxon>Viridiplantae</taxon>
        <taxon>Streptophyta</taxon>
        <taxon>Embryophyta</taxon>
        <taxon>Tracheophyta</taxon>
        <taxon>Spermatophyta</taxon>
        <taxon>Magnoliopsida</taxon>
        <taxon>eudicotyledons</taxon>
        <taxon>Gunneridae</taxon>
        <taxon>Pentapetalae</taxon>
        <taxon>asterids</taxon>
        <taxon>lamiids</taxon>
        <taxon>Boraginales</taxon>
        <taxon>Boraginaceae</taxon>
        <taxon>Boraginoideae</taxon>
        <taxon>Lithospermeae</taxon>
        <taxon>Lithospermum</taxon>
    </lineage>
</organism>
<evidence type="ECO:0000313" key="3">
    <source>
        <dbReference type="Proteomes" id="UP001454036"/>
    </source>
</evidence>
<accession>A0AAV3RGS2</accession>
<name>A0AAV3RGS2_LITER</name>
<sequence>MKGNRVVDVLLNPSDVPEPEPVRAPTSEAATLLINILEAELKLSSTTSASNAGSSDAEFADSEEGNDEDLGVEGSQG</sequence>
<feature type="region of interest" description="Disordered" evidence="1">
    <location>
        <begin position="1"/>
        <end position="24"/>
    </location>
</feature>
<keyword evidence="3" id="KW-1185">Reference proteome</keyword>
<dbReference type="AlphaFoldDB" id="A0AAV3RGS2"/>
<feature type="region of interest" description="Disordered" evidence="1">
    <location>
        <begin position="44"/>
        <end position="77"/>
    </location>
</feature>